<feature type="region of interest" description="Disordered" evidence="1">
    <location>
        <begin position="109"/>
        <end position="131"/>
    </location>
</feature>
<dbReference type="AlphaFoldDB" id="A0A2H3BAW9"/>
<organism evidence="2 3">
    <name type="scientific">Armillaria solidipes</name>
    <dbReference type="NCBI Taxonomy" id="1076256"/>
    <lineage>
        <taxon>Eukaryota</taxon>
        <taxon>Fungi</taxon>
        <taxon>Dikarya</taxon>
        <taxon>Basidiomycota</taxon>
        <taxon>Agaricomycotina</taxon>
        <taxon>Agaricomycetes</taxon>
        <taxon>Agaricomycetidae</taxon>
        <taxon>Agaricales</taxon>
        <taxon>Marasmiineae</taxon>
        <taxon>Physalacriaceae</taxon>
        <taxon>Armillaria</taxon>
    </lineage>
</organism>
<evidence type="ECO:0000256" key="1">
    <source>
        <dbReference type="SAM" id="MobiDB-lite"/>
    </source>
</evidence>
<keyword evidence="3" id="KW-1185">Reference proteome</keyword>
<dbReference type="EMBL" id="KZ293460">
    <property type="protein sequence ID" value="PBK63198.1"/>
    <property type="molecule type" value="Genomic_DNA"/>
</dbReference>
<dbReference type="Proteomes" id="UP000218334">
    <property type="component" value="Unassembled WGS sequence"/>
</dbReference>
<proteinExistence type="predicted"/>
<name>A0A2H3BAW9_9AGAR</name>
<protein>
    <submittedName>
        <fullName evidence="2">Uncharacterized protein</fullName>
    </submittedName>
</protein>
<evidence type="ECO:0000313" key="2">
    <source>
        <dbReference type="EMBL" id="PBK63198.1"/>
    </source>
</evidence>
<accession>A0A2H3BAW9</accession>
<dbReference type="STRING" id="1076256.A0A2H3BAW9"/>
<reference evidence="3" key="1">
    <citation type="journal article" date="2017" name="Nat. Ecol. Evol.">
        <title>Genome expansion and lineage-specific genetic innovations in the forest pathogenic fungi Armillaria.</title>
        <authorList>
            <person name="Sipos G."/>
            <person name="Prasanna A.N."/>
            <person name="Walter M.C."/>
            <person name="O'Connor E."/>
            <person name="Balint B."/>
            <person name="Krizsan K."/>
            <person name="Kiss B."/>
            <person name="Hess J."/>
            <person name="Varga T."/>
            <person name="Slot J."/>
            <person name="Riley R."/>
            <person name="Boka B."/>
            <person name="Rigling D."/>
            <person name="Barry K."/>
            <person name="Lee J."/>
            <person name="Mihaltcheva S."/>
            <person name="LaButti K."/>
            <person name="Lipzen A."/>
            <person name="Waldron R."/>
            <person name="Moloney N.M."/>
            <person name="Sperisen C."/>
            <person name="Kredics L."/>
            <person name="Vagvoelgyi C."/>
            <person name="Patrignani A."/>
            <person name="Fitzpatrick D."/>
            <person name="Nagy I."/>
            <person name="Doyle S."/>
            <person name="Anderson J.B."/>
            <person name="Grigoriev I.V."/>
            <person name="Gueldener U."/>
            <person name="Muensterkoetter M."/>
            <person name="Nagy L.G."/>
        </authorList>
    </citation>
    <scope>NUCLEOTIDE SEQUENCE [LARGE SCALE GENOMIC DNA]</scope>
    <source>
        <strain evidence="3">28-4</strain>
    </source>
</reference>
<evidence type="ECO:0000313" key="3">
    <source>
        <dbReference type="Proteomes" id="UP000218334"/>
    </source>
</evidence>
<gene>
    <name evidence="2" type="ORF">ARMSODRAFT_1024227</name>
</gene>
<sequence length="269" mass="29668">MIHSHCHRTDVDSPGETVDSAIQALPTTVDQSVEAVVSTLEDAVDATVPTSSKSVKALIEEPTPIDKTPSIRSSSICSGLANIHLSDVVSMAWKVVVFFPEHSRNDINSQSDALKPSAGDPRGEHRSCSNSLSYNHSTMNVRIFTTDATETAFYLYHEDEVRDLHAALERTIGDICRASREVNGGGWVNPRFDCVVFELAVKGATLNIGAIFVGHRRYLGILQYSQSTGTAEFMPRRSTDRVIRRVRGTIIFEDMSAIRIQYVSDWISP</sequence>